<dbReference type="AlphaFoldDB" id="A0A3B1BV59"/>
<evidence type="ECO:0000313" key="2">
    <source>
        <dbReference type="EMBL" id="VAX15428.1"/>
    </source>
</evidence>
<dbReference type="GO" id="GO:0061603">
    <property type="term" value="F:molybdenum cofactor guanylyltransferase activity"/>
    <property type="evidence" value="ECO:0007669"/>
    <property type="project" value="UniProtKB-EC"/>
</dbReference>
<keyword evidence="2" id="KW-0548">Nucleotidyltransferase</keyword>
<dbReference type="SUPFAM" id="SSF53448">
    <property type="entry name" value="Nucleotide-diphospho-sugar transferases"/>
    <property type="match status" value="1"/>
</dbReference>
<protein>
    <submittedName>
        <fullName evidence="2">Molybdenum cofactor guanylyltransferase</fullName>
        <ecNumber evidence="2">2.7.7.77</ecNumber>
    </submittedName>
</protein>
<gene>
    <name evidence="2" type="ORF">MNBD_NITROSPINAE04-2066</name>
</gene>
<dbReference type="InterPro" id="IPR029044">
    <property type="entry name" value="Nucleotide-diphossugar_trans"/>
</dbReference>
<proteinExistence type="predicted"/>
<reference evidence="2" key="1">
    <citation type="submission" date="2018-06" db="EMBL/GenBank/DDBJ databases">
        <authorList>
            <person name="Zhirakovskaya E."/>
        </authorList>
    </citation>
    <scope>NUCLEOTIDE SEQUENCE</scope>
</reference>
<feature type="domain" description="MobA-like NTP transferase" evidence="1">
    <location>
        <begin position="3"/>
        <end position="45"/>
    </location>
</feature>
<dbReference type="Pfam" id="PF12804">
    <property type="entry name" value="NTP_transf_3"/>
    <property type="match status" value="1"/>
</dbReference>
<keyword evidence="2" id="KW-0808">Transferase</keyword>
<dbReference type="EC" id="2.7.7.77" evidence="2"/>
<evidence type="ECO:0000259" key="1">
    <source>
        <dbReference type="Pfam" id="PF12804"/>
    </source>
</evidence>
<dbReference type="EMBL" id="UOGA01000037">
    <property type="protein sequence ID" value="VAX15428.1"/>
    <property type="molecule type" value="Genomic_DNA"/>
</dbReference>
<name>A0A3B1BV59_9ZZZZ</name>
<feature type="non-terminal residue" evidence="2">
    <location>
        <position position="46"/>
    </location>
</feature>
<organism evidence="2">
    <name type="scientific">hydrothermal vent metagenome</name>
    <dbReference type="NCBI Taxonomy" id="652676"/>
    <lineage>
        <taxon>unclassified sequences</taxon>
        <taxon>metagenomes</taxon>
        <taxon>ecological metagenomes</taxon>
    </lineage>
</organism>
<sequence>MIAAILAGGKSRRMGQDKAFLEFEGVPMIHRVINAVNPHVKEMVII</sequence>
<dbReference type="Gene3D" id="3.90.550.10">
    <property type="entry name" value="Spore Coat Polysaccharide Biosynthesis Protein SpsA, Chain A"/>
    <property type="match status" value="1"/>
</dbReference>
<dbReference type="InterPro" id="IPR025877">
    <property type="entry name" value="MobA-like_NTP_Trfase"/>
</dbReference>
<accession>A0A3B1BV59</accession>